<protein>
    <submittedName>
        <fullName evidence="1">Uncharacterized protein</fullName>
    </submittedName>
</protein>
<dbReference type="AlphaFoldDB" id="A0A182MJY1"/>
<sequence length="135" mass="14058">MVCQLQAQEPGAAEGGLTLEEQAAQHKATVLLVLANRSTSLPAESAPAVAVVLEEANQQLDACAASLETHQQIWQYKMCGTSVLQQGLAALSALQAASGAAPTASPPSPSIALRIWLMINPLSTDPMIQSTVIQK</sequence>
<accession>A0A182MJY1</accession>
<organism evidence="1 2">
    <name type="scientific">Anopheles culicifacies</name>
    <dbReference type="NCBI Taxonomy" id="139723"/>
    <lineage>
        <taxon>Eukaryota</taxon>
        <taxon>Metazoa</taxon>
        <taxon>Ecdysozoa</taxon>
        <taxon>Arthropoda</taxon>
        <taxon>Hexapoda</taxon>
        <taxon>Insecta</taxon>
        <taxon>Pterygota</taxon>
        <taxon>Neoptera</taxon>
        <taxon>Endopterygota</taxon>
        <taxon>Diptera</taxon>
        <taxon>Nematocera</taxon>
        <taxon>Culicoidea</taxon>
        <taxon>Culicidae</taxon>
        <taxon>Anophelinae</taxon>
        <taxon>Anopheles</taxon>
        <taxon>culicifacies species complex</taxon>
    </lineage>
</organism>
<dbReference type="EnsemblMetazoa" id="ACUA020093-RA">
    <property type="protein sequence ID" value="ACUA020093-PA"/>
    <property type="gene ID" value="ACUA020093"/>
</dbReference>
<name>A0A182MJY1_9DIPT</name>
<evidence type="ECO:0000313" key="1">
    <source>
        <dbReference type="EnsemblMetazoa" id="ACUA020093-PA"/>
    </source>
</evidence>
<dbReference type="Proteomes" id="UP000075883">
    <property type="component" value="Unassembled WGS sequence"/>
</dbReference>
<keyword evidence="2" id="KW-1185">Reference proteome</keyword>
<dbReference type="VEuPathDB" id="VectorBase:ACUA020093"/>
<dbReference type="EMBL" id="AXCM01002429">
    <property type="status" value="NOT_ANNOTATED_CDS"/>
    <property type="molecule type" value="Genomic_DNA"/>
</dbReference>
<evidence type="ECO:0000313" key="2">
    <source>
        <dbReference type="Proteomes" id="UP000075883"/>
    </source>
</evidence>
<dbReference type="EMBL" id="AXCM01002428">
    <property type="status" value="NOT_ANNOTATED_CDS"/>
    <property type="molecule type" value="Genomic_DNA"/>
</dbReference>
<reference evidence="2" key="1">
    <citation type="submission" date="2013-09" db="EMBL/GenBank/DDBJ databases">
        <title>The Genome Sequence of Anopheles culicifacies species A.</title>
        <authorList>
            <consortium name="The Broad Institute Genomics Platform"/>
            <person name="Neafsey D.E."/>
            <person name="Besansky N."/>
            <person name="Howell P."/>
            <person name="Walton C."/>
            <person name="Young S.K."/>
            <person name="Zeng Q."/>
            <person name="Gargeya S."/>
            <person name="Fitzgerald M."/>
            <person name="Haas B."/>
            <person name="Abouelleil A."/>
            <person name="Allen A.W."/>
            <person name="Alvarado L."/>
            <person name="Arachchi H.M."/>
            <person name="Berlin A.M."/>
            <person name="Chapman S.B."/>
            <person name="Gainer-Dewar J."/>
            <person name="Goldberg J."/>
            <person name="Griggs A."/>
            <person name="Gujja S."/>
            <person name="Hansen M."/>
            <person name="Howarth C."/>
            <person name="Imamovic A."/>
            <person name="Ireland A."/>
            <person name="Larimer J."/>
            <person name="McCowan C."/>
            <person name="Murphy C."/>
            <person name="Pearson M."/>
            <person name="Poon T.W."/>
            <person name="Priest M."/>
            <person name="Roberts A."/>
            <person name="Saif S."/>
            <person name="Shea T."/>
            <person name="Sisk P."/>
            <person name="Sykes S."/>
            <person name="Wortman J."/>
            <person name="Nusbaum C."/>
            <person name="Birren B."/>
        </authorList>
    </citation>
    <scope>NUCLEOTIDE SEQUENCE [LARGE SCALE GENOMIC DNA]</scope>
    <source>
        <strain evidence="2">A-37</strain>
    </source>
</reference>
<proteinExistence type="predicted"/>
<reference evidence="1" key="2">
    <citation type="submission" date="2020-05" db="UniProtKB">
        <authorList>
            <consortium name="EnsemblMetazoa"/>
        </authorList>
    </citation>
    <scope>IDENTIFICATION</scope>
    <source>
        <strain evidence="1">A-37</strain>
    </source>
</reference>